<dbReference type="EMBL" id="CP092876">
    <property type="protein sequence ID" value="UYV76538.1"/>
    <property type="molecule type" value="Genomic_DNA"/>
</dbReference>
<evidence type="ECO:0000313" key="2">
    <source>
        <dbReference type="Proteomes" id="UP001235939"/>
    </source>
</evidence>
<accession>A0ABY6L6A6</accession>
<reference evidence="1 2" key="1">
    <citation type="submission" date="2022-01" db="EMBL/GenBank/DDBJ databases">
        <title>A chromosomal length assembly of Cordylochernes scorpioides.</title>
        <authorList>
            <person name="Zeh D."/>
            <person name="Zeh J."/>
        </authorList>
    </citation>
    <scope>NUCLEOTIDE SEQUENCE [LARGE SCALE GENOMIC DNA]</scope>
    <source>
        <strain evidence="1">IN4F17</strain>
        <tissue evidence="1">Whole Body</tissue>
    </source>
</reference>
<keyword evidence="2" id="KW-1185">Reference proteome</keyword>
<protein>
    <recommendedName>
        <fullName evidence="3">EGF-like domain-containing protein</fullName>
    </recommendedName>
</protein>
<dbReference type="Proteomes" id="UP001235939">
    <property type="component" value="Chromosome 14"/>
</dbReference>
<evidence type="ECO:0000313" key="1">
    <source>
        <dbReference type="EMBL" id="UYV76538.1"/>
    </source>
</evidence>
<gene>
    <name evidence="1" type="ORF">LAZ67_14001048</name>
</gene>
<proteinExistence type="predicted"/>
<name>A0ABY6L6A6_9ARAC</name>
<organism evidence="1 2">
    <name type="scientific">Cordylochernes scorpioides</name>
    <dbReference type="NCBI Taxonomy" id="51811"/>
    <lineage>
        <taxon>Eukaryota</taxon>
        <taxon>Metazoa</taxon>
        <taxon>Ecdysozoa</taxon>
        <taxon>Arthropoda</taxon>
        <taxon>Chelicerata</taxon>
        <taxon>Arachnida</taxon>
        <taxon>Pseudoscorpiones</taxon>
        <taxon>Cheliferoidea</taxon>
        <taxon>Chernetidae</taxon>
        <taxon>Cordylochernes</taxon>
    </lineage>
</organism>
<sequence>MFWSVVQCEGYKPDLATPALAYSPRRFLQVVALVRHHNHGYCDTKTKECICHTHFDGPRCERYSGPGCWLVYCFLVACTGSLDSLACVCNSSLHGRTPLSTYWLLYPRCTVCTGCYTLAAWSHAAQYVLAIIPSLHGMYWLLHPRCTVARRSVRTGYYTLVARYVLAVTPSLHGRTPLSTYWLLHSRCTVCTGCYTLAARSHAAQYVLAVTLSLHAGTWWYDTQDRAVFQPPPHDFPESSWPFILPNMKYAFDFPPSFTQMAAPNMEYKRCSSCIPGLGALTGYYQPGQLSPDQYLDHLGGPCPQTDEWEPKFFPEDPFSTEITTEEDVEEEYTAPEEPVMAAALQKIYINPEWQLYTPKIVDTATAVIEMYGDI</sequence>
<evidence type="ECO:0008006" key="3">
    <source>
        <dbReference type="Google" id="ProtNLM"/>
    </source>
</evidence>